<dbReference type="InterPro" id="IPR008988">
    <property type="entry name" value="Transcriptional_repressor_C"/>
</dbReference>
<protein>
    <recommendedName>
        <fullName evidence="2">Ferrous iron transporter FeoA-like domain-containing protein</fullName>
    </recommendedName>
</protein>
<dbReference type="EMBL" id="BARW01018598">
    <property type="protein sequence ID" value="GAJ00655.1"/>
    <property type="molecule type" value="Genomic_DNA"/>
</dbReference>
<dbReference type="InterPro" id="IPR038157">
    <property type="entry name" value="FeoA_core_dom"/>
</dbReference>
<accession>X1V6Z6</accession>
<evidence type="ECO:0000256" key="1">
    <source>
        <dbReference type="ARBA" id="ARBA00023004"/>
    </source>
</evidence>
<dbReference type="PANTHER" id="PTHR42954">
    <property type="entry name" value="FE(2+) TRANSPORT PROTEIN A"/>
    <property type="match status" value="1"/>
</dbReference>
<proteinExistence type="predicted"/>
<dbReference type="Pfam" id="PF04023">
    <property type="entry name" value="FeoA"/>
    <property type="match status" value="1"/>
</dbReference>
<feature type="non-terminal residue" evidence="3">
    <location>
        <position position="1"/>
    </location>
</feature>
<dbReference type="PANTHER" id="PTHR42954:SF2">
    <property type="entry name" value="FE(2+) TRANSPORT PROTEIN A"/>
    <property type="match status" value="1"/>
</dbReference>
<evidence type="ECO:0000259" key="2">
    <source>
        <dbReference type="Pfam" id="PF04023"/>
    </source>
</evidence>
<sequence length="62" mass="7149">DMGIIEGVEVEMIRTAPLGDPIEIKVHNTFIALRKNEAGTLILDHHGVKRHGRKRRRHRFGR</sequence>
<dbReference type="InterPro" id="IPR007167">
    <property type="entry name" value="Fe-transptr_FeoA-like"/>
</dbReference>
<organism evidence="3">
    <name type="scientific">marine sediment metagenome</name>
    <dbReference type="NCBI Taxonomy" id="412755"/>
    <lineage>
        <taxon>unclassified sequences</taxon>
        <taxon>metagenomes</taxon>
        <taxon>ecological metagenomes</taxon>
    </lineage>
</organism>
<name>X1V6Z6_9ZZZZ</name>
<feature type="domain" description="Ferrous iron transporter FeoA-like" evidence="2">
    <location>
        <begin position="1"/>
        <end position="40"/>
    </location>
</feature>
<dbReference type="SUPFAM" id="SSF50037">
    <property type="entry name" value="C-terminal domain of transcriptional repressors"/>
    <property type="match status" value="1"/>
</dbReference>
<dbReference type="InterPro" id="IPR052713">
    <property type="entry name" value="FeoA"/>
</dbReference>
<keyword evidence="1" id="KW-0408">Iron</keyword>
<dbReference type="AlphaFoldDB" id="X1V6Z6"/>
<comment type="caution">
    <text evidence="3">The sequence shown here is derived from an EMBL/GenBank/DDBJ whole genome shotgun (WGS) entry which is preliminary data.</text>
</comment>
<dbReference type="GO" id="GO:0046914">
    <property type="term" value="F:transition metal ion binding"/>
    <property type="evidence" value="ECO:0007669"/>
    <property type="project" value="InterPro"/>
</dbReference>
<reference evidence="3" key="1">
    <citation type="journal article" date="2014" name="Front. Microbiol.">
        <title>High frequency of phylogenetically diverse reductive dehalogenase-homologous genes in deep subseafloor sedimentary metagenomes.</title>
        <authorList>
            <person name="Kawai M."/>
            <person name="Futagami T."/>
            <person name="Toyoda A."/>
            <person name="Takaki Y."/>
            <person name="Nishi S."/>
            <person name="Hori S."/>
            <person name="Arai W."/>
            <person name="Tsubouchi T."/>
            <person name="Morono Y."/>
            <person name="Uchiyama I."/>
            <person name="Ito T."/>
            <person name="Fujiyama A."/>
            <person name="Inagaki F."/>
            <person name="Takami H."/>
        </authorList>
    </citation>
    <scope>NUCLEOTIDE SEQUENCE</scope>
    <source>
        <strain evidence="3">Expedition CK06-06</strain>
    </source>
</reference>
<gene>
    <name evidence="3" type="ORF">S12H4_31809</name>
</gene>
<evidence type="ECO:0000313" key="3">
    <source>
        <dbReference type="EMBL" id="GAJ00655.1"/>
    </source>
</evidence>
<dbReference type="Gene3D" id="2.30.30.90">
    <property type="match status" value="1"/>
</dbReference>